<evidence type="ECO:0000256" key="7">
    <source>
        <dbReference type="ARBA" id="ARBA00023273"/>
    </source>
</evidence>
<evidence type="ECO:0000256" key="8">
    <source>
        <dbReference type="ARBA" id="ARBA00037822"/>
    </source>
</evidence>
<dbReference type="GO" id="GO:0005930">
    <property type="term" value="C:axoneme"/>
    <property type="evidence" value="ECO:0007669"/>
    <property type="project" value="TreeGrafter"/>
</dbReference>
<keyword evidence="5" id="KW-0969">Cilium</keyword>
<keyword evidence="12" id="KW-1185">Reference proteome</keyword>
<dbReference type="GO" id="GO:0060091">
    <property type="term" value="C:kinocilium"/>
    <property type="evidence" value="ECO:0007669"/>
    <property type="project" value="UniProtKB-SubCell"/>
</dbReference>
<evidence type="ECO:0000256" key="4">
    <source>
        <dbReference type="ARBA" id="ARBA00022846"/>
    </source>
</evidence>
<dbReference type="AlphaFoldDB" id="A0A182K2X8"/>
<dbReference type="EnsemblMetazoa" id="ACHR005112-RA">
    <property type="protein sequence ID" value="ACHR005112-PA"/>
    <property type="gene ID" value="ACHR005112"/>
</dbReference>
<dbReference type="PANTHER" id="PTHR22069">
    <property type="entry name" value="MITOCHONDRIAL RIBOSOMAL PROTEIN S18"/>
    <property type="match status" value="1"/>
</dbReference>
<organism evidence="11 12">
    <name type="scientific">Anopheles christyi</name>
    <dbReference type="NCBI Taxonomy" id="43041"/>
    <lineage>
        <taxon>Eukaryota</taxon>
        <taxon>Metazoa</taxon>
        <taxon>Ecdysozoa</taxon>
        <taxon>Arthropoda</taxon>
        <taxon>Hexapoda</taxon>
        <taxon>Insecta</taxon>
        <taxon>Pterygota</taxon>
        <taxon>Neoptera</taxon>
        <taxon>Endopterygota</taxon>
        <taxon>Diptera</taxon>
        <taxon>Nematocera</taxon>
        <taxon>Culicoidea</taxon>
        <taxon>Culicidae</taxon>
        <taxon>Anophelinae</taxon>
        <taxon>Anopheles</taxon>
    </lineage>
</organism>
<accession>A0A182K2X8</accession>
<name>A0A182K2X8_9DIPT</name>
<evidence type="ECO:0000256" key="1">
    <source>
        <dbReference type="ARBA" id="ARBA00004611"/>
    </source>
</evidence>
<protein>
    <recommendedName>
        <fullName evidence="10">Radial spoke head protein 9 homolog</fullName>
    </recommendedName>
</protein>
<dbReference type="Proteomes" id="UP000075881">
    <property type="component" value="Unassembled WGS sequence"/>
</dbReference>
<dbReference type="STRING" id="43041.A0A182K2X8"/>
<evidence type="ECO:0000256" key="2">
    <source>
        <dbReference type="ARBA" id="ARBA00022490"/>
    </source>
</evidence>
<comment type="similarity">
    <text evidence="9">Belongs to the flagellar radial spoke RSP9 family.</text>
</comment>
<sequence>MEIGNFSELVPLLSNFWRTIPTALQLKLESSLTLLKQDHQLSKLFFLGRLEAHSTSYLLAFGSPGLDLFHQRKFYYSRTGVDWILLLEPTDWSNEWSQLCAEFTGNASFAFKLRSLAMGSPSVVVREQDRLWYVMYAILREAAGVPRGALRMSNDRVVVVNPFFQGLSREELVELGNYQHFRRPERSAEENVRGRKECNLSFDVFDRLEVDVLPEGKSFTMRLDDSDRVVVWSSLHWLGLDFFHKANSNVYGFFYQGNGRKNWDLPFMVEL</sequence>
<keyword evidence="7" id="KW-0966">Cell projection</keyword>
<dbReference type="GO" id="GO:0044458">
    <property type="term" value="P:motile cilium assembly"/>
    <property type="evidence" value="ECO:0007669"/>
    <property type="project" value="TreeGrafter"/>
</dbReference>
<keyword evidence="3" id="KW-0970">Cilium biogenesis/degradation</keyword>
<evidence type="ECO:0000256" key="9">
    <source>
        <dbReference type="ARBA" id="ARBA00038319"/>
    </source>
</evidence>
<keyword evidence="4" id="KW-0282">Flagellum</keyword>
<reference evidence="11" key="2">
    <citation type="submission" date="2020-05" db="UniProtKB">
        <authorList>
            <consortium name="EnsemblMetazoa"/>
        </authorList>
    </citation>
    <scope>IDENTIFICATION</scope>
    <source>
        <strain evidence="11">ACHKN1017</strain>
    </source>
</reference>
<proteinExistence type="inferred from homology"/>
<dbReference type="InterPro" id="IPR055316">
    <property type="entry name" value="RSP9"/>
</dbReference>
<evidence type="ECO:0000256" key="5">
    <source>
        <dbReference type="ARBA" id="ARBA00023069"/>
    </source>
</evidence>
<evidence type="ECO:0000256" key="6">
    <source>
        <dbReference type="ARBA" id="ARBA00023212"/>
    </source>
</evidence>
<dbReference type="GO" id="GO:0060294">
    <property type="term" value="P:cilium movement involved in cell motility"/>
    <property type="evidence" value="ECO:0007669"/>
    <property type="project" value="TreeGrafter"/>
</dbReference>
<comment type="subcellular location">
    <subcellularLocation>
        <location evidence="8">Cell projection</location>
        <location evidence="8">Kinocilium</location>
    </subcellularLocation>
    <subcellularLocation>
        <location evidence="1">Cytoplasm</location>
        <location evidence="1">Cytoskeleton</location>
        <location evidence="1">Flagellum axoneme</location>
    </subcellularLocation>
</comment>
<reference evidence="12" key="1">
    <citation type="submission" date="2013-03" db="EMBL/GenBank/DDBJ databases">
        <title>The Genome Sequence of Anopheles christyi ACHKN1017.</title>
        <authorList>
            <consortium name="The Broad Institute Genomics Platform"/>
            <person name="Neafsey D.E."/>
            <person name="Besansky N."/>
            <person name="Walker B."/>
            <person name="Young S.K."/>
            <person name="Zeng Q."/>
            <person name="Gargeya S."/>
            <person name="Fitzgerald M."/>
            <person name="Haas B."/>
            <person name="Abouelleil A."/>
            <person name="Allen A.W."/>
            <person name="Alvarado L."/>
            <person name="Arachchi H.M."/>
            <person name="Berlin A.M."/>
            <person name="Chapman S.B."/>
            <person name="Gainer-Dewar J."/>
            <person name="Goldberg J."/>
            <person name="Griggs A."/>
            <person name="Gujja S."/>
            <person name="Hansen M."/>
            <person name="Howarth C."/>
            <person name="Imamovic A."/>
            <person name="Ireland A."/>
            <person name="Larimer J."/>
            <person name="McCowan C."/>
            <person name="Murphy C."/>
            <person name="Pearson M."/>
            <person name="Poon T.W."/>
            <person name="Priest M."/>
            <person name="Roberts A."/>
            <person name="Saif S."/>
            <person name="Shea T."/>
            <person name="Sisk P."/>
            <person name="Sykes S."/>
            <person name="Wortman J."/>
            <person name="Nusbaum C."/>
            <person name="Birren B."/>
        </authorList>
    </citation>
    <scope>NUCLEOTIDE SEQUENCE [LARGE SCALE GENOMIC DNA]</scope>
    <source>
        <strain evidence="12">ACHKN1017</strain>
    </source>
</reference>
<keyword evidence="2" id="KW-0963">Cytoplasm</keyword>
<dbReference type="GO" id="GO:0035082">
    <property type="term" value="P:axoneme assembly"/>
    <property type="evidence" value="ECO:0007669"/>
    <property type="project" value="InterPro"/>
</dbReference>
<dbReference type="PANTHER" id="PTHR22069:SF0">
    <property type="entry name" value="RADIAL SPOKE HEAD PROTEIN 9 HOMOLOG"/>
    <property type="match status" value="1"/>
</dbReference>
<evidence type="ECO:0000256" key="10">
    <source>
        <dbReference type="ARBA" id="ARBA00041080"/>
    </source>
</evidence>
<evidence type="ECO:0000256" key="3">
    <source>
        <dbReference type="ARBA" id="ARBA00022794"/>
    </source>
</evidence>
<evidence type="ECO:0000313" key="11">
    <source>
        <dbReference type="EnsemblMetazoa" id="ACHR005112-PA"/>
    </source>
</evidence>
<evidence type="ECO:0000313" key="12">
    <source>
        <dbReference type="Proteomes" id="UP000075881"/>
    </source>
</evidence>
<keyword evidence="6" id="KW-0206">Cytoskeleton</keyword>
<dbReference type="VEuPathDB" id="VectorBase:ACHR005112"/>